<evidence type="ECO:0000313" key="6">
    <source>
        <dbReference type="EMBL" id="KMS56479.1"/>
    </source>
</evidence>
<dbReference type="Gene3D" id="1.10.10.10">
    <property type="entry name" value="Winged helix-like DNA-binding domain superfamily/Winged helix DNA-binding domain"/>
    <property type="match status" value="1"/>
</dbReference>
<evidence type="ECO:0000256" key="1">
    <source>
        <dbReference type="ARBA" id="ARBA00023015"/>
    </source>
</evidence>
<dbReference type="PATRIC" id="fig|1114963.3.peg.2094"/>
<evidence type="ECO:0000259" key="5">
    <source>
        <dbReference type="PROSITE" id="PS50949"/>
    </source>
</evidence>
<evidence type="ECO:0000256" key="2">
    <source>
        <dbReference type="ARBA" id="ARBA00023125"/>
    </source>
</evidence>
<feature type="domain" description="HTH gntR-type" evidence="5">
    <location>
        <begin position="46"/>
        <end position="114"/>
    </location>
</feature>
<keyword evidence="3" id="KW-0804">Transcription</keyword>
<keyword evidence="1" id="KW-0805">Transcription regulation</keyword>
<accession>A0A0J7XY59</accession>
<dbReference type="PANTHER" id="PTHR44846:SF17">
    <property type="entry name" value="GNTR-FAMILY TRANSCRIPTIONAL REGULATOR"/>
    <property type="match status" value="1"/>
</dbReference>
<feature type="region of interest" description="Disordered" evidence="4">
    <location>
        <begin position="1"/>
        <end position="31"/>
    </location>
</feature>
<dbReference type="Proteomes" id="UP000052268">
    <property type="component" value="Unassembled WGS sequence"/>
</dbReference>
<dbReference type="SMART" id="SM00345">
    <property type="entry name" value="HTH_GNTR"/>
    <property type="match status" value="1"/>
</dbReference>
<dbReference type="GO" id="GO:0045892">
    <property type="term" value="P:negative regulation of DNA-templated transcription"/>
    <property type="evidence" value="ECO:0007669"/>
    <property type="project" value="TreeGrafter"/>
</dbReference>
<dbReference type="SUPFAM" id="SSF64288">
    <property type="entry name" value="Chorismate lyase-like"/>
    <property type="match status" value="1"/>
</dbReference>
<dbReference type="GO" id="GO:0003700">
    <property type="term" value="F:DNA-binding transcription factor activity"/>
    <property type="evidence" value="ECO:0007669"/>
    <property type="project" value="InterPro"/>
</dbReference>
<sequence>MAGGACGLTKQGLAPNSRESRNSSAPRESSESAFRGKYVLDRATAVPLYHQIYLMLRDEILSGQRPYGSAMPTEAEVSEFYSVSRITARRVLNDLADQNYVERKRRLGTRVVFKSPAKPLEANINQAVDSLLALGQGTTVNVISVEKREATATVASALQLEVGADVIRAVRVRCLDGVPIGYVVSYVPGALEAIVNENSLVRAPILKLLDDAGFRAKHAEQTIGAMLADVLCVERLNVEPLSAILRITRTVYDGQDKPFLRTYAHYRSDRFNIRMDLQNPGGD</sequence>
<dbReference type="EMBL" id="JACU01000004">
    <property type="protein sequence ID" value="KMS56479.1"/>
    <property type="molecule type" value="Genomic_DNA"/>
</dbReference>
<organism evidence="6 7">
    <name type="scientific">Novosphingobium barchaimii LL02</name>
    <dbReference type="NCBI Taxonomy" id="1114963"/>
    <lineage>
        <taxon>Bacteria</taxon>
        <taxon>Pseudomonadati</taxon>
        <taxon>Pseudomonadota</taxon>
        <taxon>Alphaproteobacteria</taxon>
        <taxon>Sphingomonadales</taxon>
        <taxon>Sphingomonadaceae</taxon>
        <taxon>Novosphingobium</taxon>
    </lineage>
</organism>
<proteinExistence type="predicted"/>
<gene>
    <name evidence="6" type="ORF">V474_16300</name>
</gene>
<dbReference type="InterPro" id="IPR036390">
    <property type="entry name" value="WH_DNA-bd_sf"/>
</dbReference>
<evidence type="ECO:0000313" key="7">
    <source>
        <dbReference type="Proteomes" id="UP000052268"/>
    </source>
</evidence>
<protein>
    <submittedName>
        <fullName evidence="6">GntR family transcriptional regulator</fullName>
    </submittedName>
</protein>
<dbReference type="Pfam" id="PF07702">
    <property type="entry name" value="UTRA"/>
    <property type="match status" value="1"/>
</dbReference>
<evidence type="ECO:0000256" key="4">
    <source>
        <dbReference type="SAM" id="MobiDB-lite"/>
    </source>
</evidence>
<dbReference type="PANTHER" id="PTHR44846">
    <property type="entry name" value="MANNOSYL-D-GLYCERATE TRANSPORT/METABOLISM SYSTEM REPRESSOR MNGR-RELATED"/>
    <property type="match status" value="1"/>
</dbReference>
<dbReference type="InterPro" id="IPR050679">
    <property type="entry name" value="Bact_HTH_transcr_reg"/>
</dbReference>
<dbReference type="InterPro" id="IPR036388">
    <property type="entry name" value="WH-like_DNA-bd_sf"/>
</dbReference>
<dbReference type="PROSITE" id="PS50949">
    <property type="entry name" value="HTH_GNTR"/>
    <property type="match status" value="1"/>
</dbReference>
<dbReference type="Pfam" id="PF00392">
    <property type="entry name" value="GntR"/>
    <property type="match status" value="1"/>
</dbReference>
<reference evidence="6 7" key="1">
    <citation type="journal article" date="2015" name="G3 (Bethesda)">
        <title>Insights into Ongoing Evolution of the Hexachlorocyclohexane Catabolic Pathway from Comparative Genomics of Ten Sphingomonadaceae Strains.</title>
        <authorList>
            <person name="Pearce S.L."/>
            <person name="Oakeshott J.G."/>
            <person name="Pandey G."/>
        </authorList>
    </citation>
    <scope>NUCLEOTIDE SEQUENCE [LARGE SCALE GENOMIC DNA]</scope>
    <source>
        <strain evidence="6 7">LL02</strain>
    </source>
</reference>
<keyword evidence="2" id="KW-0238">DNA-binding</keyword>
<name>A0A0J7XY59_9SPHN</name>
<dbReference type="InterPro" id="IPR028978">
    <property type="entry name" value="Chorismate_lyase_/UTRA_dom_sf"/>
</dbReference>
<dbReference type="GO" id="GO:0003677">
    <property type="term" value="F:DNA binding"/>
    <property type="evidence" value="ECO:0007669"/>
    <property type="project" value="UniProtKB-KW"/>
</dbReference>
<evidence type="ECO:0000256" key="3">
    <source>
        <dbReference type="ARBA" id="ARBA00023163"/>
    </source>
</evidence>
<dbReference type="CDD" id="cd07377">
    <property type="entry name" value="WHTH_GntR"/>
    <property type="match status" value="1"/>
</dbReference>
<dbReference type="SMART" id="SM00866">
    <property type="entry name" value="UTRA"/>
    <property type="match status" value="1"/>
</dbReference>
<dbReference type="AlphaFoldDB" id="A0A0J7XY59"/>
<comment type="caution">
    <text evidence="6">The sequence shown here is derived from an EMBL/GenBank/DDBJ whole genome shotgun (WGS) entry which is preliminary data.</text>
</comment>
<dbReference type="InterPro" id="IPR011663">
    <property type="entry name" value="UTRA"/>
</dbReference>
<dbReference type="InterPro" id="IPR000524">
    <property type="entry name" value="Tscrpt_reg_HTH_GntR"/>
</dbReference>
<dbReference type="SUPFAM" id="SSF46785">
    <property type="entry name" value="Winged helix' DNA-binding domain"/>
    <property type="match status" value="1"/>
</dbReference>
<keyword evidence="7" id="KW-1185">Reference proteome</keyword>
<dbReference type="Gene3D" id="3.40.1410.10">
    <property type="entry name" value="Chorismate lyase-like"/>
    <property type="match status" value="1"/>
</dbReference>